<gene>
    <name evidence="9" type="ORF">ACFQRF_05525</name>
</gene>
<dbReference type="PROSITE" id="PS50928">
    <property type="entry name" value="ABC_TM1"/>
    <property type="match status" value="1"/>
</dbReference>
<dbReference type="Proteomes" id="UP001596540">
    <property type="component" value="Unassembled WGS sequence"/>
</dbReference>
<feature type="transmembrane region" description="Helical" evidence="7">
    <location>
        <begin position="83"/>
        <end position="107"/>
    </location>
</feature>
<keyword evidence="4 7" id="KW-0812">Transmembrane</keyword>
<sequence length="285" mass="29833">MTAGGPRGRWSGGAVPPGSRWRTVVAVVILAVLLFPLYWMVNASLLPGEALLRRPPVWFPAGGTTQGYADAVRTQGPHLLTSLVVALGVVAVTLAVAAPAGYALALLRPRGGTALVLVLLLVQMVPGIVMANALYGVFNQVGLVDSHLGLILADSTLAVPFAVLLLRTFMLSVPRELAEAARVDGAGHWRTFVSVVLPVSRNGVVTAGLFAFLFAWADFLFAVTLTTGREFQPVTVGIYRFIGNQTTDWNGVLATAVLASVPAAILLVLAQRHVAAGITGGAVKQ</sequence>
<dbReference type="RefSeq" id="WP_379869384.1">
    <property type="nucleotide sequence ID" value="NZ_JBHTBH010000002.1"/>
</dbReference>
<evidence type="ECO:0000256" key="7">
    <source>
        <dbReference type="RuleBase" id="RU363032"/>
    </source>
</evidence>
<evidence type="ECO:0000256" key="1">
    <source>
        <dbReference type="ARBA" id="ARBA00004651"/>
    </source>
</evidence>
<dbReference type="Pfam" id="PF00528">
    <property type="entry name" value="BPD_transp_1"/>
    <property type="match status" value="1"/>
</dbReference>
<comment type="subcellular location">
    <subcellularLocation>
        <location evidence="1 7">Cell membrane</location>
        <topology evidence="1 7">Multi-pass membrane protein</topology>
    </subcellularLocation>
</comment>
<accession>A0ABW2KB02</accession>
<evidence type="ECO:0000256" key="6">
    <source>
        <dbReference type="ARBA" id="ARBA00023136"/>
    </source>
</evidence>
<feature type="transmembrane region" description="Helical" evidence="7">
    <location>
        <begin position="21"/>
        <end position="41"/>
    </location>
</feature>
<dbReference type="PANTHER" id="PTHR32243">
    <property type="entry name" value="MALTOSE TRANSPORT SYSTEM PERMEASE-RELATED"/>
    <property type="match status" value="1"/>
</dbReference>
<dbReference type="InterPro" id="IPR050901">
    <property type="entry name" value="BP-dep_ABC_trans_perm"/>
</dbReference>
<keyword evidence="6 7" id="KW-0472">Membrane</keyword>
<keyword evidence="3" id="KW-1003">Cell membrane</keyword>
<organism evidence="9 10">
    <name type="scientific">Marinactinospora rubrisoli</name>
    <dbReference type="NCBI Taxonomy" id="2715399"/>
    <lineage>
        <taxon>Bacteria</taxon>
        <taxon>Bacillati</taxon>
        <taxon>Actinomycetota</taxon>
        <taxon>Actinomycetes</taxon>
        <taxon>Streptosporangiales</taxon>
        <taxon>Nocardiopsidaceae</taxon>
        <taxon>Marinactinospora</taxon>
    </lineage>
</organism>
<dbReference type="Gene3D" id="1.10.3720.10">
    <property type="entry name" value="MetI-like"/>
    <property type="match status" value="1"/>
</dbReference>
<evidence type="ECO:0000256" key="2">
    <source>
        <dbReference type="ARBA" id="ARBA00022448"/>
    </source>
</evidence>
<dbReference type="InterPro" id="IPR035906">
    <property type="entry name" value="MetI-like_sf"/>
</dbReference>
<keyword evidence="5 7" id="KW-1133">Transmembrane helix</keyword>
<dbReference type="CDD" id="cd06261">
    <property type="entry name" value="TM_PBP2"/>
    <property type="match status" value="1"/>
</dbReference>
<dbReference type="EMBL" id="JBHTBH010000002">
    <property type="protein sequence ID" value="MFC7327196.1"/>
    <property type="molecule type" value="Genomic_DNA"/>
</dbReference>
<evidence type="ECO:0000313" key="10">
    <source>
        <dbReference type="Proteomes" id="UP001596540"/>
    </source>
</evidence>
<keyword evidence="2 7" id="KW-0813">Transport</keyword>
<feature type="transmembrane region" description="Helical" evidence="7">
    <location>
        <begin position="147"/>
        <end position="166"/>
    </location>
</feature>
<evidence type="ECO:0000259" key="8">
    <source>
        <dbReference type="PROSITE" id="PS50928"/>
    </source>
</evidence>
<comment type="caution">
    <text evidence="9">The sequence shown here is derived from an EMBL/GenBank/DDBJ whole genome shotgun (WGS) entry which is preliminary data.</text>
</comment>
<name>A0ABW2KB02_9ACTN</name>
<evidence type="ECO:0000256" key="3">
    <source>
        <dbReference type="ARBA" id="ARBA00022475"/>
    </source>
</evidence>
<dbReference type="PANTHER" id="PTHR32243:SF18">
    <property type="entry name" value="INNER MEMBRANE ABC TRANSPORTER PERMEASE PROTEIN YCJP"/>
    <property type="match status" value="1"/>
</dbReference>
<dbReference type="SUPFAM" id="SSF161098">
    <property type="entry name" value="MetI-like"/>
    <property type="match status" value="1"/>
</dbReference>
<protein>
    <submittedName>
        <fullName evidence="9">Carbohydrate ABC transporter permease</fullName>
    </submittedName>
</protein>
<evidence type="ECO:0000256" key="5">
    <source>
        <dbReference type="ARBA" id="ARBA00022989"/>
    </source>
</evidence>
<dbReference type="InterPro" id="IPR000515">
    <property type="entry name" value="MetI-like"/>
</dbReference>
<keyword evidence="10" id="KW-1185">Reference proteome</keyword>
<reference evidence="10" key="1">
    <citation type="journal article" date="2019" name="Int. J. Syst. Evol. Microbiol.">
        <title>The Global Catalogue of Microorganisms (GCM) 10K type strain sequencing project: providing services to taxonomists for standard genome sequencing and annotation.</title>
        <authorList>
            <consortium name="The Broad Institute Genomics Platform"/>
            <consortium name="The Broad Institute Genome Sequencing Center for Infectious Disease"/>
            <person name="Wu L."/>
            <person name="Ma J."/>
        </authorList>
    </citation>
    <scope>NUCLEOTIDE SEQUENCE [LARGE SCALE GENOMIC DNA]</scope>
    <source>
        <strain evidence="10">CGMCC 4.7382</strain>
    </source>
</reference>
<evidence type="ECO:0000313" key="9">
    <source>
        <dbReference type="EMBL" id="MFC7327196.1"/>
    </source>
</evidence>
<feature type="transmembrane region" description="Helical" evidence="7">
    <location>
        <begin position="114"/>
        <end position="135"/>
    </location>
</feature>
<proteinExistence type="inferred from homology"/>
<feature type="domain" description="ABC transmembrane type-1" evidence="8">
    <location>
        <begin position="79"/>
        <end position="270"/>
    </location>
</feature>
<feature type="transmembrane region" description="Helical" evidence="7">
    <location>
        <begin position="249"/>
        <end position="270"/>
    </location>
</feature>
<evidence type="ECO:0000256" key="4">
    <source>
        <dbReference type="ARBA" id="ARBA00022692"/>
    </source>
</evidence>
<comment type="similarity">
    <text evidence="7">Belongs to the binding-protein-dependent transport system permease family.</text>
</comment>